<dbReference type="KEGG" id="lez:GLE_5520"/>
<dbReference type="Proteomes" id="UP000061569">
    <property type="component" value="Chromosome"/>
</dbReference>
<dbReference type="EMBL" id="CP013140">
    <property type="protein sequence ID" value="ALN60861.1"/>
    <property type="molecule type" value="Genomic_DNA"/>
</dbReference>
<dbReference type="AlphaFoldDB" id="A0A0S2DR46"/>
<proteinExistence type="predicted"/>
<dbReference type="PATRIC" id="fig|69.6.peg.5435"/>
<sequence>MLKVSARRFRNTAEMLADCGKLMRDLVDGKPTTPLCSEEMKAARDIAQQCHELLWLLCESAWMTMGVEADPKELMAKLWRDDQESPGALMDALWMPHDAD</sequence>
<organism evidence="1 2">
    <name type="scientific">Lysobacter enzymogenes</name>
    <dbReference type="NCBI Taxonomy" id="69"/>
    <lineage>
        <taxon>Bacteria</taxon>
        <taxon>Pseudomonadati</taxon>
        <taxon>Pseudomonadota</taxon>
        <taxon>Gammaproteobacteria</taxon>
        <taxon>Lysobacterales</taxon>
        <taxon>Lysobacteraceae</taxon>
        <taxon>Lysobacter</taxon>
    </lineage>
</organism>
<protein>
    <submittedName>
        <fullName evidence="1">Uncharacterized protein</fullName>
    </submittedName>
</protein>
<accession>A0A0S2DR46</accession>
<gene>
    <name evidence="1" type="ORF">GLE_5520</name>
</gene>
<evidence type="ECO:0000313" key="1">
    <source>
        <dbReference type="EMBL" id="ALN60861.1"/>
    </source>
</evidence>
<name>A0A0S2DR46_LYSEN</name>
<reference evidence="1 2" key="1">
    <citation type="submission" date="2015-11" db="EMBL/GenBank/DDBJ databases">
        <title>Genome sequences of Lysobacter enzymogenes strain C3 and Lysobacter antibioticus ATCC 29479.</title>
        <authorList>
            <person name="Kobayashi D.Y."/>
        </authorList>
    </citation>
    <scope>NUCLEOTIDE SEQUENCE [LARGE SCALE GENOMIC DNA]</scope>
    <source>
        <strain evidence="1 2">C3</strain>
    </source>
</reference>
<evidence type="ECO:0000313" key="2">
    <source>
        <dbReference type="Proteomes" id="UP000061569"/>
    </source>
</evidence>